<evidence type="ECO:0000256" key="5">
    <source>
        <dbReference type="ARBA" id="ARBA00023163"/>
    </source>
</evidence>
<evidence type="ECO:0000256" key="1">
    <source>
        <dbReference type="ARBA" id="ARBA00004123"/>
    </source>
</evidence>
<keyword evidence="2" id="KW-0479">Metal-binding</keyword>
<evidence type="ECO:0000256" key="6">
    <source>
        <dbReference type="ARBA" id="ARBA00023242"/>
    </source>
</evidence>
<keyword evidence="6" id="KW-0539">Nucleus</keyword>
<dbReference type="GO" id="GO:0043565">
    <property type="term" value="F:sequence-specific DNA binding"/>
    <property type="evidence" value="ECO:0007669"/>
    <property type="project" value="TreeGrafter"/>
</dbReference>
<evidence type="ECO:0000256" key="3">
    <source>
        <dbReference type="ARBA" id="ARBA00023015"/>
    </source>
</evidence>
<dbReference type="SMART" id="SM00906">
    <property type="entry name" value="Fungal_trans"/>
    <property type="match status" value="1"/>
</dbReference>
<dbReference type="InterPro" id="IPR036864">
    <property type="entry name" value="Zn2-C6_fun-type_DNA-bd_sf"/>
</dbReference>
<dbReference type="InterPro" id="IPR001138">
    <property type="entry name" value="Zn2Cys6_DnaBD"/>
</dbReference>
<dbReference type="PROSITE" id="PS50048">
    <property type="entry name" value="ZN2_CY6_FUNGAL_2"/>
    <property type="match status" value="1"/>
</dbReference>
<dbReference type="GO" id="GO:0045944">
    <property type="term" value="P:positive regulation of transcription by RNA polymerase II"/>
    <property type="evidence" value="ECO:0007669"/>
    <property type="project" value="TreeGrafter"/>
</dbReference>
<proteinExistence type="predicted"/>
<evidence type="ECO:0000256" key="4">
    <source>
        <dbReference type="ARBA" id="ARBA00023125"/>
    </source>
</evidence>
<evidence type="ECO:0000313" key="9">
    <source>
        <dbReference type="Proteomes" id="UP001310890"/>
    </source>
</evidence>
<dbReference type="PANTHER" id="PTHR47540">
    <property type="entry name" value="THIAMINE REPRESSIBLE GENES REGULATORY PROTEIN THI5"/>
    <property type="match status" value="1"/>
</dbReference>
<keyword evidence="3" id="KW-0805">Transcription regulation</keyword>
<dbReference type="Pfam" id="PF04082">
    <property type="entry name" value="Fungal_trans"/>
    <property type="match status" value="1"/>
</dbReference>
<dbReference type="InterPro" id="IPR051711">
    <property type="entry name" value="Stress_Response_Reg"/>
</dbReference>
<dbReference type="GO" id="GO:0006351">
    <property type="term" value="P:DNA-templated transcription"/>
    <property type="evidence" value="ECO:0007669"/>
    <property type="project" value="InterPro"/>
</dbReference>
<keyword evidence="4" id="KW-0238">DNA-binding</keyword>
<dbReference type="SUPFAM" id="SSF57701">
    <property type="entry name" value="Zn2/Cys6 DNA-binding domain"/>
    <property type="match status" value="1"/>
</dbReference>
<evidence type="ECO:0000256" key="2">
    <source>
        <dbReference type="ARBA" id="ARBA00022723"/>
    </source>
</evidence>
<dbReference type="PROSITE" id="PS00463">
    <property type="entry name" value="ZN2_CY6_FUNGAL_1"/>
    <property type="match status" value="1"/>
</dbReference>
<dbReference type="PANTHER" id="PTHR47540:SF2">
    <property type="entry name" value="ZN(II)2CYS6 TRANSCRIPTION FACTOR (EUROFUNG)"/>
    <property type="match status" value="1"/>
</dbReference>
<dbReference type="GO" id="GO:0008270">
    <property type="term" value="F:zinc ion binding"/>
    <property type="evidence" value="ECO:0007669"/>
    <property type="project" value="InterPro"/>
</dbReference>
<organism evidence="8 9">
    <name type="scientific">Meristemomyces frigidus</name>
    <dbReference type="NCBI Taxonomy" id="1508187"/>
    <lineage>
        <taxon>Eukaryota</taxon>
        <taxon>Fungi</taxon>
        <taxon>Dikarya</taxon>
        <taxon>Ascomycota</taxon>
        <taxon>Pezizomycotina</taxon>
        <taxon>Dothideomycetes</taxon>
        <taxon>Dothideomycetidae</taxon>
        <taxon>Mycosphaerellales</taxon>
        <taxon>Teratosphaeriaceae</taxon>
        <taxon>Meristemomyces</taxon>
    </lineage>
</organism>
<dbReference type="Gene3D" id="4.10.240.10">
    <property type="entry name" value="Zn(2)-C6 fungal-type DNA-binding domain"/>
    <property type="match status" value="1"/>
</dbReference>
<gene>
    <name evidence="8" type="ORF">LTR62_004573</name>
</gene>
<dbReference type="Pfam" id="PF00172">
    <property type="entry name" value="Zn_clus"/>
    <property type="match status" value="1"/>
</dbReference>
<sequence length="908" mass="100593">MLPAVQSDVLAANPKFATLYKDLVTNRLQDNGASKLDAKAQQERDQLQKLRNLVLLTAATLGGKISSADSELVNEELTRVCDNATAITTQLAAQLAEDLSTLAIIAEPDEASISRLPKFIASLVSMSQSQQAVLSQCRFSLAQEVQDLQDVYREALEASIRVLEQTIHGSVARHTKVKAEYLAVVAEDIGKKLGVQEAQLLQQAYDASTQSAIKAALQIIRTETILAKQQTRELDEKLDQYRSARGMDAMPLTFSNRMSSWQALASNANPAGSPLPRLGSVERSNKRVKVTRACDRCKRRKRRCNGEAPCHVCLSIRVTCTYDSAYTRGKLVGPSTPTAPRLLPTREPQVLVSRAPTPGPDAVNHDRTGGIAVDNAESGTALAFLARARARFGLRVDHDTNNELSPDWQGVHRSSIFSYGDRPASSSSPAPAILPLASHAKSLFALYFDFAMPTYRFLHQQTAMGWLENMLLAQNGMTVAVSPAQRVIVWIVLATAILFSRPSRDPRNLHADWDQHNDDERYFANARQILATETGKVTLESVQARLAMCLYLLNSSRPNEGWYVLGIAVQLSYAMGLHRRSRDTPAPIVDSECKKRTMWAIVTLDTYMSTMLGRPNLVHDEDISQEYPQSIDDDELQEGQRALVVIDRVIEAFICHIKLARVVKRAAHSQALPSQARPDSGFDDNIVDEIAAWQAQLPAVLSGIVQPSSLITIFRRQSMVLRLGHAHAVMLVTRSLLFHNSPFKSEFLAPLRRCLEAAVTTLDIVNTWSDEATTFAAFWLTQYVTFNAISIIYVYAIQTQRGLVKELESYFPPDDLTRRAALVQQHFVEVAELNAPSLRYNAVLEELQREAQLVSSVVGRSQTPSSQTAPFAMPLPDLELSLPSEGLDFWLQLDSFPFCENGELGTEM</sequence>
<comment type="subcellular location">
    <subcellularLocation>
        <location evidence="1">Nucleus</location>
    </subcellularLocation>
</comment>
<dbReference type="CDD" id="cd12148">
    <property type="entry name" value="fungal_TF_MHR"/>
    <property type="match status" value="1"/>
</dbReference>
<dbReference type="GO" id="GO:0000981">
    <property type="term" value="F:DNA-binding transcription factor activity, RNA polymerase II-specific"/>
    <property type="evidence" value="ECO:0007669"/>
    <property type="project" value="InterPro"/>
</dbReference>
<evidence type="ECO:0000259" key="7">
    <source>
        <dbReference type="PROSITE" id="PS50048"/>
    </source>
</evidence>
<protein>
    <recommendedName>
        <fullName evidence="7">Zn(2)-C6 fungal-type domain-containing protein</fullName>
    </recommendedName>
</protein>
<evidence type="ECO:0000313" key="8">
    <source>
        <dbReference type="EMBL" id="KAK5112039.1"/>
    </source>
</evidence>
<dbReference type="EMBL" id="JAVRRL010000034">
    <property type="protein sequence ID" value="KAK5112039.1"/>
    <property type="molecule type" value="Genomic_DNA"/>
</dbReference>
<accession>A0AAN7YG15</accession>
<keyword evidence="5" id="KW-0804">Transcription</keyword>
<feature type="domain" description="Zn(2)-C6 fungal-type" evidence="7">
    <location>
        <begin position="293"/>
        <end position="322"/>
    </location>
</feature>
<name>A0AAN7YG15_9PEZI</name>
<dbReference type="AlphaFoldDB" id="A0AAN7YG15"/>
<dbReference type="Proteomes" id="UP001310890">
    <property type="component" value="Unassembled WGS sequence"/>
</dbReference>
<dbReference type="GO" id="GO:0005634">
    <property type="term" value="C:nucleus"/>
    <property type="evidence" value="ECO:0007669"/>
    <property type="project" value="UniProtKB-SubCell"/>
</dbReference>
<reference evidence="8" key="1">
    <citation type="submission" date="2023-08" db="EMBL/GenBank/DDBJ databases">
        <title>Black Yeasts Isolated from many extreme environments.</title>
        <authorList>
            <person name="Coleine C."/>
            <person name="Stajich J.E."/>
            <person name="Selbmann L."/>
        </authorList>
    </citation>
    <scope>NUCLEOTIDE SEQUENCE</scope>
    <source>
        <strain evidence="8">CCFEE 5401</strain>
    </source>
</reference>
<dbReference type="InterPro" id="IPR007219">
    <property type="entry name" value="XnlR_reg_dom"/>
</dbReference>
<comment type="caution">
    <text evidence="8">The sequence shown here is derived from an EMBL/GenBank/DDBJ whole genome shotgun (WGS) entry which is preliminary data.</text>
</comment>
<dbReference type="SMART" id="SM00066">
    <property type="entry name" value="GAL4"/>
    <property type="match status" value="1"/>
</dbReference>